<name>A0A8S2YVS5_9BILA</name>
<feature type="non-terminal residue" evidence="1">
    <location>
        <position position="80"/>
    </location>
</feature>
<gene>
    <name evidence="1" type="ORF">GIL414_LOCUS38101</name>
</gene>
<proteinExistence type="predicted"/>
<protein>
    <submittedName>
        <fullName evidence="1">Uncharacterized protein</fullName>
    </submittedName>
</protein>
<organism evidence="1 2">
    <name type="scientific">Rotaria magnacalcarata</name>
    <dbReference type="NCBI Taxonomy" id="392030"/>
    <lineage>
        <taxon>Eukaryota</taxon>
        <taxon>Metazoa</taxon>
        <taxon>Spiralia</taxon>
        <taxon>Gnathifera</taxon>
        <taxon>Rotifera</taxon>
        <taxon>Eurotatoria</taxon>
        <taxon>Bdelloidea</taxon>
        <taxon>Philodinida</taxon>
        <taxon>Philodinidae</taxon>
        <taxon>Rotaria</taxon>
    </lineage>
</organism>
<feature type="non-terminal residue" evidence="1">
    <location>
        <position position="1"/>
    </location>
</feature>
<dbReference type="AlphaFoldDB" id="A0A8S2YVS5"/>
<accession>A0A8S2YVS5</accession>
<evidence type="ECO:0000313" key="1">
    <source>
        <dbReference type="EMBL" id="CAF4581535.1"/>
    </source>
</evidence>
<dbReference type="Proteomes" id="UP000681720">
    <property type="component" value="Unassembled WGS sequence"/>
</dbReference>
<reference evidence="1" key="1">
    <citation type="submission" date="2021-02" db="EMBL/GenBank/DDBJ databases">
        <authorList>
            <person name="Nowell W R."/>
        </authorList>
    </citation>
    <scope>NUCLEOTIDE SEQUENCE</scope>
</reference>
<comment type="caution">
    <text evidence="1">The sequence shown here is derived from an EMBL/GenBank/DDBJ whole genome shotgun (WGS) entry which is preliminary data.</text>
</comment>
<sequence>QQYNIKEIRHVSGKCNCMADYLSRFPRQVDDDDEFLESDFWIIPAIKNDIDTIQVDKNKSIIPSFISAVTTRAQARAQAP</sequence>
<dbReference type="EMBL" id="CAJOBJ010099669">
    <property type="protein sequence ID" value="CAF4581535.1"/>
    <property type="molecule type" value="Genomic_DNA"/>
</dbReference>
<evidence type="ECO:0000313" key="2">
    <source>
        <dbReference type="Proteomes" id="UP000681720"/>
    </source>
</evidence>